<dbReference type="GO" id="GO:0008081">
    <property type="term" value="F:phosphoric diester hydrolase activity"/>
    <property type="evidence" value="ECO:0007669"/>
    <property type="project" value="InterPro"/>
</dbReference>
<sequence length="247" mass="27370">MEFEVIAHRGFSAIAPENTLAAFSSALREGADSIELDLQLSADGIPVVIHDETLERIAGKPDKVRETPIAVLQGLDVGAWFGDRFAGERIPTFSQVLAAIASLPKHLYLDVKPHCDWSDRQIDDLLALLLREGWETRCIISSFNESFVNRVRQRNYNFTLGYIVADADSYQQELAKAASARNTVIISLYKILLANPQLVEASDRAGVEIVAWTVDDPDIVRQLGELGVKRIVTNRLVGQINSNLTQN</sequence>
<dbReference type="PROSITE" id="PS50007">
    <property type="entry name" value="PIPLC_X_DOMAIN"/>
    <property type="match status" value="1"/>
</dbReference>
<dbReference type="PROSITE" id="PS51704">
    <property type="entry name" value="GP_PDE"/>
    <property type="match status" value="1"/>
</dbReference>
<evidence type="ECO:0000259" key="1">
    <source>
        <dbReference type="PROSITE" id="PS51704"/>
    </source>
</evidence>
<dbReference type="InterPro" id="IPR017946">
    <property type="entry name" value="PLC-like_Pdiesterase_TIM-brl"/>
</dbReference>
<dbReference type="GO" id="GO:0006629">
    <property type="term" value="P:lipid metabolic process"/>
    <property type="evidence" value="ECO:0007669"/>
    <property type="project" value="InterPro"/>
</dbReference>
<dbReference type="AlphaFoldDB" id="A0A6H1U0U0"/>
<name>A0A6H1U0U0_9CYAN</name>
<dbReference type="KEGG" id="oxy:HCG48_15295"/>
<protein>
    <submittedName>
        <fullName evidence="2">Glycerophosphodiester phosphodiesterase</fullName>
    </submittedName>
</protein>
<dbReference type="Proteomes" id="UP000500857">
    <property type="component" value="Chromosome"/>
</dbReference>
<evidence type="ECO:0000313" key="3">
    <source>
        <dbReference type="Proteomes" id="UP000500857"/>
    </source>
</evidence>
<organism evidence="2 3">
    <name type="scientific">Oxynema aestuarii AP17</name>
    <dbReference type="NCBI Taxonomy" id="2064643"/>
    <lineage>
        <taxon>Bacteria</taxon>
        <taxon>Bacillati</taxon>
        <taxon>Cyanobacteriota</taxon>
        <taxon>Cyanophyceae</taxon>
        <taxon>Oscillatoriophycideae</taxon>
        <taxon>Oscillatoriales</taxon>
        <taxon>Oscillatoriaceae</taxon>
        <taxon>Oxynema</taxon>
        <taxon>Oxynema aestuarii</taxon>
    </lineage>
</organism>
<keyword evidence="3" id="KW-1185">Reference proteome</keyword>
<dbReference type="PANTHER" id="PTHR46211">
    <property type="entry name" value="GLYCEROPHOSPHORYL DIESTER PHOSPHODIESTERASE"/>
    <property type="match status" value="1"/>
</dbReference>
<evidence type="ECO:0000313" key="2">
    <source>
        <dbReference type="EMBL" id="QIZ71780.1"/>
    </source>
</evidence>
<reference evidence="2 3" key="1">
    <citation type="submission" date="2020-04" db="EMBL/GenBank/DDBJ databases">
        <authorList>
            <person name="Basu S."/>
            <person name="Maruthanayagam V."/>
            <person name="Chakraborty S."/>
            <person name="Pramanik A."/>
            <person name="Mukherjee J."/>
            <person name="Brink B."/>
        </authorList>
    </citation>
    <scope>NUCLEOTIDE SEQUENCE [LARGE SCALE GENOMIC DNA]</scope>
    <source>
        <strain evidence="2 3">AP17</strain>
    </source>
</reference>
<feature type="domain" description="GP-PDE" evidence="1">
    <location>
        <begin position="3"/>
        <end position="244"/>
    </location>
</feature>
<dbReference type="Pfam" id="PF03009">
    <property type="entry name" value="GDPD"/>
    <property type="match status" value="1"/>
</dbReference>
<dbReference type="SUPFAM" id="SSF51695">
    <property type="entry name" value="PLC-like phosphodiesterases"/>
    <property type="match status" value="1"/>
</dbReference>
<dbReference type="EMBL" id="CP051167">
    <property type="protein sequence ID" value="QIZ71780.1"/>
    <property type="molecule type" value="Genomic_DNA"/>
</dbReference>
<gene>
    <name evidence="2" type="ORF">HCG48_15295</name>
</gene>
<dbReference type="RefSeq" id="WP_168569932.1">
    <property type="nucleotide sequence ID" value="NZ_CP051167.1"/>
</dbReference>
<dbReference type="InterPro" id="IPR030395">
    <property type="entry name" value="GP_PDE_dom"/>
</dbReference>
<accession>A0A6H1U0U0</accession>
<dbReference type="PANTHER" id="PTHR46211:SF14">
    <property type="entry name" value="GLYCEROPHOSPHODIESTER PHOSPHODIESTERASE"/>
    <property type="match status" value="1"/>
</dbReference>
<proteinExistence type="predicted"/>
<dbReference type="Gene3D" id="3.20.20.190">
    <property type="entry name" value="Phosphatidylinositol (PI) phosphodiesterase"/>
    <property type="match status" value="1"/>
</dbReference>